<evidence type="ECO:0000256" key="4">
    <source>
        <dbReference type="ARBA" id="ARBA00010617"/>
    </source>
</evidence>
<dbReference type="GO" id="GO:0008392">
    <property type="term" value="F:arachidonate epoxygenase activity"/>
    <property type="evidence" value="ECO:0007669"/>
    <property type="project" value="TreeGrafter"/>
</dbReference>
<dbReference type="GO" id="GO:0005789">
    <property type="term" value="C:endoplasmic reticulum membrane"/>
    <property type="evidence" value="ECO:0007669"/>
    <property type="project" value="UniProtKB-SubCell"/>
</dbReference>
<dbReference type="PANTHER" id="PTHR24300:SF424">
    <property type="entry name" value="CYTOCHROME P450"/>
    <property type="match status" value="1"/>
</dbReference>
<accession>A0A8C3TBD6</accession>
<comment type="subcellular location">
    <subcellularLocation>
        <location evidence="3">Endoplasmic reticulum membrane</location>
        <topology evidence="3">Peripheral membrane protein</topology>
    </subcellularLocation>
    <subcellularLocation>
        <location evidence="2">Microsome membrane</location>
        <topology evidence="2">Peripheral membrane protein</topology>
    </subcellularLocation>
</comment>
<dbReference type="InterPro" id="IPR050182">
    <property type="entry name" value="Cytochrome_P450_fam2"/>
</dbReference>
<evidence type="ECO:0000256" key="1">
    <source>
        <dbReference type="ARBA" id="ARBA00001971"/>
    </source>
</evidence>
<evidence type="ECO:0000313" key="13">
    <source>
        <dbReference type="Ensembl" id="ENSCSRP00000025883.1"/>
    </source>
</evidence>
<evidence type="ECO:0000256" key="8">
    <source>
        <dbReference type="ARBA" id="ARBA00022848"/>
    </source>
</evidence>
<reference evidence="13" key="1">
    <citation type="submission" date="2025-08" db="UniProtKB">
        <authorList>
            <consortium name="Ensembl"/>
        </authorList>
    </citation>
    <scope>IDENTIFICATION</scope>
</reference>
<dbReference type="InterPro" id="IPR001128">
    <property type="entry name" value="Cyt_P450"/>
</dbReference>
<dbReference type="Pfam" id="PF00067">
    <property type="entry name" value="p450"/>
    <property type="match status" value="1"/>
</dbReference>
<dbReference type="Proteomes" id="UP000694403">
    <property type="component" value="Unplaced"/>
</dbReference>
<keyword evidence="10" id="KW-0408">Iron</keyword>
<keyword evidence="11" id="KW-0503">Monooxygenase</keyword>
<dbReference type="PRINTS" id="PR00463">
    <property type="entry name" value="EP450I"/>
</dbReference>
<sequence length="295" mass="33129">MQSSHRECIPVFQSPLPPGLQLPPLPSQLRRSGLRDKYGPVFTVLLGSRRVVVLCGHEAVKEALVDHAEEFSGRGGMPTLDRIFHGYGVILANRERWKQLRQFSVATLRNLGMGKRTLEERIAEEAECLVEEIRKARGSPFDPSRPISHAVANVISSVAFGDRFDYQDQMFLSLLDVIQSLFLELSSPWTQVGDMFPGIMRFLPGPHNRILTHVAVLHNFVSERVQRNQKTLDPGCPRDYIDAFLIKMEEVQSWGGGWGGILGGVSSALWGVPSHRKFLNVFLAVLVPFWNGNEF</sequence>
<dbReference type="PANTHER" id="PTHR24300">
    <property type="entry name" value="CYTOCHROME P450 508A4-RELATED"/>
    <property type="match status" value="1"/>
</dbReference>
<comment type="similarity">
    <text evidence="4">Belongs to the cytochrome P450 family.</text>
</comment>
<dbReference type="AlphaFoldDB" id="A0A8C3TBD6"/>
<protein>
    <submittedName>
        <fullName evidence="13">Uncharacterized protein</fullName>
    </submittedName>
</protein>
<evidence type="ECO:0000256" key="9">
    <source>
        <dbReference type="ARBA" id="ARBA00023002"/>
    </source>
</evidence>
<dbReference type="InterPro" id="IPR002401">
    <property type="entry name" value="Cyt_P450_E_grp-I"/>
</dbReference>
<dbReference type="GO" id="GO:0019373">
    <property type="term" value="P:epoxygenase P450 pathway"/>
    <property type="evidence" value="ECO:0007669"/>
    <property type="project" value="TreeGrafter"/>
</dbReference>
<name>A0A8C3TBD6_CHESE</name>
<evidence type="ECO:0000256" key="7">
    <source>
        <dbReference type="ARBA" id="ARBA00022824"/>
    </source>
</evidence>
<dbReference type="GO" id="GO:0005506">
    <property type="term" value="F:iron ion binding"/>
    <property type="evidence" value="ECO:0007669"/>
    <property type="project" value="InterPro"/>
</dbReference>
<dbReference type="FunFam" id="1.10.630.10:FF:000238">
    <property type="entry name" value="Cytochrome P450 2A6"/>
    <property type="match status" value="1"/>
</dbReference>
<organism evidence="13 14">
    <name type="scientific">Chelydra serpentina</name>
    <name type="common">Snapping turtle</name>
    <name type="synonym">Testudo serpentina</name>
    <dbReference type="NCBI Taxonomy" id="8475"/>
    <lineage>
        <taxon>Eukaryota</taxon>
        <taxon>Metazoa</taxon>
        <taxon>Chordata</taxon>
        <taxon>Craniata</taxon>
        <taxon>Vertebrata</taxon>
        <taxon>Euteleostomi</taxon>
        <taxon>Archelosauria</taxon>
        <taxon>Testudinata</taxon>
        <taxon>Testudines</taxon>
        <taxon>Cryptodira</taxon>
        <taxon>Durocryptodira</taxon>
        <taxon>Americhelydia</taxon>
        <taxon>Chelydroidea</taxon>
        <taxon>Chelydridae</taxon>
        <taxon>Chelydra</taxon>
    </lineage>
</organism>
<evidence type="ECO:0000256" key="12">
    <source>
        <dbReference type="ARBA" id="ARBA00023136"/>
    </source>
</evidence>
<keyword evidence="5" id="KW-0349">Heme</keyword>
<keyword evidence="14" id="KW-1185">Reference proteome</keyword>
<dbReference type="GO" id="GO:0020037">
    <property type="term" value="F:heme binding"/>
    <property type="evidence" value="ECO:0007669"/>
    <property type="project" value="InterPro"/>
</dbReference>
<dbReference type="GO" id="GO:0006805">
    <property type="term" value="P:xenobiotic metabolic process"/>
    <property type="evidence" value="ECO:0007669"/>
    <property type="project" value="TreeGrafter"/>
</dbReference>
<reference evidence="13" key="2">
    <citation type="submission" date="2025-09" db="UniProtKB">
        <authorList>
            <consortium name="Ensembl"/>
        </authorList>
    </citation>
    <scope>IDENTIFICATION</scope>
</reference>
<keyword evidence="6" id="KW-0479">Metal-binding</keyword>
<proteinExistence type="inferred from homology"/>
<evidence type="ECO:0000256" key="5">
    <source>
        <dbReference type="ARBA" id="ARBA00022617"/>
    </source>
</evidence>
<evidence type="ECO:0000256" key="6">
    <source>
        <dbReference type="ARBA" id="ARBA00022723"/>
    </source>
</evidence>
<evidence type="ECO:0000256" key="11">
    <source>
        <dbReference type="ARBA" id="ARBA00023033"/>
    </source>
</evidence>
<keyword evidence="8" id="KW-0492">Microsome</keyword>
<evidence type="ECO:0000313" key="14">
    <source>
        <dbReference type="Proteomes" id="UP000694403"/>
    </source>
</evidence>
<dbReference type="GO" id="GO:0016712">
    <property type="term" value="F:oxidoreductase activity, acting on paired donors, with incorporation or reduction of molecular oxygen, reduced flavin or flavoprotein as one donor, and incorporation of one atom of oxygen"/>
    <property type="evidence" value="ECO:0007669"/>
    <property type="project" value="TreeGrafter"/>
</dbReference>
<keyword evidence="7" id="KW-0256">Endoplasmic reticulum</keyword>
<evidence type="ECO:0000256" key="10">
    <source>
        <dbReference type="ARBA" id="ARBA00023004"/>
    </source>
</evidence>
<keyword evidence="9" id="KW-0560">Oxidoreductase</keyword>
<dbReference type="Ensembl" id="ENSCSRT00000026967.1">
    <property type="protein sequence ID" value="ENSCSRP00000025883.1"/>
    <property type="gene ID" value="ENSCSRG00000019056.1"/>
</dbReference>
<dbReference type="SUPFAM" id="SSF48264">
    <property type="entry name" value="Cytochrome P450"/>
    <property type="match status" value="1"/>
</dbReference>
<dbReference type="InterPro" id="IPR036396">
    <property type="entry name" value="Cyt_P450_sf"/>
</dbReference>
<keyword evidence="12" id="KW-0472">Membrane</keyword>
<comment type="cofactor">
    <cofactor evidence="1">
        <name>heme</name>
        <dbReference type="ChEBI" id="CHEBI:30413"/>
    </cofactor>
</comment>
<evidence type="ECO:0000256" key="2">
    <source>
        <dbReference type="ARBA" id="ARBA00004174"/>
    </source>
</evidence>
<dbReference type="Gene3D" id="1.10.630.10">
    <property type="entry name" value="Cytochrome P450"/>
    <property type="match status" value="1"/>
</dbReference>
<evidence type="ECO:0000256" key="3">
    <source>
        <dbReference type="ARBA" id="ARBA00004406"/>
    </source>
</evidence>